<dbReference type="PANTHER" id="PTHR35192">
    <property type="entry name" value="PROTEIN, PUTATIVE-RELATED"/>
    <property type="match status" value="1"/>
</dbReference>
<organism evidence="4 5">
    <name type="scientific">Cryptococcus decagattii</name>
    <dbReference type="NCBI Taxonomy" id="1859122"/>
    <lineage>
        <taxon>Eukaryota</taxon>
        <taxon>Fungi</taxon>
        <taxon>Dikarya</taxon>
        <taxon>Basidiomycota</taxon>
        <taxon>Agaricomycotina</taxon>
        <taxon>Tremellomycetes</taxon>
        <taxon>Tremellales</taxon>
        <taxon>Cryptococcaceae</taxon>
        <taxon>Cryptococcus</taxon>
        <taxon>Cryptococcus gattii species complex</taxon>
    </lineage>
</organism>
<evidence type="ECO:0000256" key="1">
    <source>
        <dbReference type="SAM" id="MobiDB-lite"/>
    </source>
</evidence>
<dbReference type="GeneID" id="89988410"/>
<keyword evidence="5" id="KW-1185">Reference proteome</keyword>
<evidence type="ECO:0000259" key="3">
    <source>
        <dbReference type="Pfam" id="PF21671"/>
    </source>
</evidence>
<dbReference type="PANTHER" id="PTHR35192:SF2">
    <property type="entry name" value="APPLE DOMAIN-CONTAINING PROTEIN"/>
    <property type="match status" value="1"/>
</dbReference>
<dbReference type="InterPro" id="IPR048661">
    <property type="entry name" value="CPL1-like"/>
</dbReference>
<dbReference type="EMBL" id="CP143808">
    <property type="protein sequence ID" value="WVO20342.1"/>
    <property type="molecule type" value="Genomic_DNA"/>
</dbReference>
<name>A0ABZ2ASB8_9TREE</name>
<evidence type="ECO:0000313" key="4">
    <source>
        <dbReference type="EMBL" id="WVO20342.1"/>
    </source>
</evidence>
<feature type="region of interest" description="Disordered" evidence="1">
    <location>
        <begin position="195"/>
        <end position="222"/>
    </location>
</feature>
<feature type="domain" description="Protein CPL1-like" evidence="3">
    <location>
        <begin position="255"/>
        <end position="311"/>
    </location>
</feature>
<accession>A0ABZ2ASB8</accession>
<evidence type="ECO:0000313" key="5">
    <source>
        <dbReference type="Proteomes" id="UP001432216"/>
    </source>
</evidence>
<proteinExistence type="predicted"/>
<dbReference type="RefSeq" id="XP_064719581.1">
    <property type="nucleotide sequence ID" value="XM_064863509.1"/>
</dbReference>
<protein>
    <recommendedName>
        <fullName evidence="3">Protein CPL1-like domain-containing protein</fullName>
    </recommendedName>
</protein>
<dbReference type="Pfam" id="PF21671">
    <property type="entry name" value="CPL1-like"/>
    <property type="match status" value="1"/>
</dbReference>
<keyword evidence="2" id="KW-0732">Signal</keyword>
<sequence length="314" mass="33826">MLVTNIFALLGLASYAHANGISLAIGSRINVGASASIIVKAPVSERNSCSSSGDFFTQLSGNPLCSSSHTRTTPSSDLTCPFDWFMHKTAKCLSCIPKTEVAHCDCGEGYTFNEKTKKCVKNAGNCSGRQWWHERSGSCCEDSWHTSPPKESCPHGITCPTNWFWHKNLKKCRPLHPRAPEPDCDNWDSHKQCCGSGGSSPSQTPKKGKGHIGKRTTQARQHQTLYPQTELDRMYCPGSLHACTVNSASGGEWAYECVDFATELESCGGCSSTGEGQDCTQIPNALSVGCELGSCAVYTCKSGFRLSGTECIAV</sequence>
<dbReference type="InterPro" id="IPR038955">
    <property type="entry name" value="PriA/CPL1_fungi"/>
</dbReference>
<dbReference type="Proteomes" id="UP001432216">
    <property type="component" value="Chromosome 3"/>
</dbReference>
<feature type="signal peptide" evidence="2">
    <location>
        <begin position="1"/>
        <end position="18"/>
    </location>
</feature>
<gene>
    <name evidence="4" type="ORF">IAS62_001636</name>
</gene>
<reference evidence="4 5" key="1">
    <citation type="submission" date="2024-01" db="EMBL/GenBank/DDBJ databases">
        <title>Comparative genomics of Cryptococcus and Kwoniella reveals pathogenesis evolution and contrasting modes of karyotype evolution via chromosome fusion or intercentromeric recombination.</title>
        <authorList>
            <person name="Coelho M.A."/>
            <person name="David-Palma M."/>
            <person name="Shea T."/>
            <person name="Bowers K."/>
            <person name="McGinley-Smith S."/>
            <person name="Mohammad A.W."/>
            <person name="Gnirke A."/>
            <person name="Yurkov A.M."/>
            <person name="Nowrousian M."/>
            <person name="Sun S."/>
            <person name="Cuomo C.A."/>
            <person name="Heitman J."/>
        </authorList>
    </citation>
    <scope>NUCLEOTIDE SEQUENCE [LARGE SCALE GENOMIC DNA]</scope>
    <source>
        <strain evidence="4 5">7685027</strain>
    </source>
</reference>
<evidence type="ECO:0000256" key="2">
    <source>
        <dbReference type="SAM" id="SignalP"/>
    </source>
</evidence>
<feature type="chain" id="PRO_5045467410" description="Protein CPL1-like domain-containing protein" evidence="2">
    <location>
        <begin position="19"/>
        <end position="314"/>
    </location>
</feature>